<gene>
    <name evidence="3" type="ORF">IHE44_0006422</name>
    <name evidence="2" type="ORF">IHE44_012804</name>
</gene>
<feature type="non-terminal residue" evidence="2">
    <location>
        <position position="268"/>
    </location>
</feature>
<evidence type="ECO:0000313" key="3">
    <source>
        <dbReference type="EMBL" id="KAI1232594.1"/>
    </source>
</evidence>
<comment type="caution">
    <text evidence="2">The sequence shown here is derived from an EMBL/GenBank/DDBJ whole genome shotgun (WGS) entry which is preliminary data.</text>
</comment>
<dbReference type="EMBL" id="JADDUC010000065">
    <property type="protein sequence ID" value="KAG0120272.1"/>
    <property type="molecule type" value="Genomic_DNA"/>
</dbReference>
<dbReference type="AlphaFoldDB" id="A0A835TV53"/>
<protein>
    <submittedName>
        <fullName evidence="2">Uncharacterized protein</fullName>
    </submittedName>
</protein>
<dbReference type="Proteomes" id="UP000618051">
    <property type="component" value="Unassembled WGS sequence"/>
</dbReference>
<name>A0A835TV53_9PASS</name>
<dbReference type="EMBL" id="JADDUC020000021">
    <property type="protein sequence ID" value="KAI1232594.1"/>
    <property type="molecule type" value="Genomic_DNA"/>
</dbReference>
<feature type="region of interest" description="Disordered" evidence="1">
    <location>
        <begin position="55"/>
        <end position="75"/>
    </location>
</feature>
<organism evidence="2">
    <name type="scientific">Lamprotornis superbus</name>
    <dbReference type="NCBI Taxonomy" id="245042"/>
    <lineage>
        <taxon>Eukaryota</taxon>
        <taxon>Metazoa</taxon>
        <taxon>Chordata</taxon>
        <taxon>Craniata</taxon>
        <taxon>Vertebrata</taxon>
        <taxon>Euteleostomi</taxon>
        <taxon>Archelosauria</taxon>
        <taxon>Archosauria</taxon>
        <taxon>Dinosauria</taxon>
        <taxon>Saurischia</taxon>
        <taxon>Theropoda</taxon>
        <taxon>Coelurosauria</taxon>
        <taxon>Aves</taxon>
        <taxon>Neognathae</taxon>
        <taxon>Neoaves</taxon>
        <taxon>Telluraves</taxon>
        <taxon>Australaves</taxon>
        <taxon>Passeriformes</taxon>
        <taxon>Sturnidae</taxon>
        <taxon>Lamprotornis</taxon>
    </lineage>
</organism>
<proteinExistence type="predicted"/>
<accession>A0A835TV53</accession>
<keyword evidence="4" id="KW-1185">Reference proteome</keyword>
<evidence type="ECO:0000313" key="4">
    <source>
        <dbReference type="Proteomes" id="UP000618051"/>
    </source>
</evidence>
<reference evidence="3 4" key="2">
    <citation type="journal article" date="2021" name="J. Hered.">
        <title>Feather Gene Expression Elucidates the Developmental Basis of Plumage Iridescence in African Starlings.</title>
        <authorList>
            <person name="Rubenstein D.R."/>
            <person name="Corvelo A."/>
            <person name="MacManes M.D."/>
            <person name="Maia R."/>
            <person name="Narzisi G."/>
            <person name="Rousaki A."/>
            <person name="Vandenabeele P."/>
            <person name="Shawkey M.D."/>
            <person name="Solomon J."/>
        </authorList>
    </citation>
    <scope>NUCLEOTIDE SEQUENCE [LARGE SCALE GENOMIC DNA]</scope>
    <source>
        <strain evidence="3">SS15</strain>
    </source>
</reference>
<sequence>MGVVLGQLQVVCSKSISTQLQVVGELLWGEMLGISVWNRGFLQSHSCDCSVADTSSSRAAPPQCPRSIPRVATGKPAGKPAPALIKNLPKKAYKVYGRVIQYVGKYFAKDVERGRGPVGRAEPGWPKCPALPSWAESICLAEKSRSKQAALIGLPDTGEQCGSIIITAQRGYHRRMGLVGVSQTFSGYQSLLPTCLLLQLLPHLHLPQPEEMVLGGKFNIQSENIVPMLLLRKLQERLINAPALALPGPEEELELYVDVKQGYAKGIL</sequence>
<evidence type="ECO:0000313" key="2">
    <source>
        <dbReference type="EMBL" id="KAG0120272.1"/>
    </source>
</evidence>
<evidence type="ECO:0000256" key="1">
    <source>
        <dbReference type="SAM" id="MobiDB-lite"/>
    </source>
</evidence>
<reference evidence="3" key="3">
    <citation type="submission" date="2022-01" db="EMBL/GenBank/DDBJ databases">
        <authorList>
            <person name="Rubenstein D.R."/>
        </authorList>
    </citation>
    <scope>NUCLEOTIDE SEQUENCE</scope>
    <source>
        <strain evidence="3">SS15</strain>
        <tissue evidence="3">Liver</tissue>
    </source>
</reference>
<reference evidence="2" key="1">
    <citation type="submission" date="2020-10" db="EMBL/GenBank/DDBJ databases">
        <title>Feather gene expression reveals the developmental basis of iridescence in African starlings.</title>
        <authorList>
            <person name="Rubenstein D.R."/>
        </authorList>
    </citation>
    <scope>NUCLEOTIDE SEQUENCE</scope>
    <source>
        <strain evidence="2">SS15</strain>
        <tissue evidence="2">Liver</tissue>
    </source>
</reference>